<comment type="caution">
    <text evidence="2">The sequence shown here is derived from an EMBL/GenBank/DDBJ whole genome shotgun (WGS) entry which is preliminary data.</text>
</comment>
<evidence type="ECO:0000313" key="3">
    <source>
        <dbReference type="Proteomes" id="UP000614350"/>
    </source>
</evidence>
<keyword evidence="3" id="KW-1185">Reference proteome</keyword>
<organism evidence="2 3">
    <name type="scientific">Vespula vulgaris</name>
    <name type="common">Yellow jacket</name>
    <name type="synonym">Wasp</name>
    <dbReference type="NCBI Taxonomy" id="7454"/>
    <lineage>
        <taxon>Eukaryota</taxon>
        <taxon>Metazoa</taxon>
        <taxon>Ecdysozoa</taxon>
        <taxon>Arthropoda</taxon>
        <taxon>Hexapoda</taxon>
        <taxon>Insecta</taxon>
        <taxon>Pterygota</taxon>
        <taxon>Neoptera</taxon>
        <taxon>Endopterygota</taxon>
        <taxon>Hymenoptera</taxon>
        <taxon>Apocrita</taxon>
        <taxon>Aculeata</taxon>
        <taxon>Vespoidea</taxon>
        <taxon>Vespidae</taxon>
        <taxon>Vespinae</taxon>
        <taxon>Vespula</taxon>
    </lineage>
</organism>
<feature type="region of interest" description="Disordered" evidence="1">
    <location>
        <begin position="33"/>
        <end position="52"/>
    </location>
</feature>
<proteinExistence type="predicted"/>
<reference evidence="2" key="1">
    <citation type="journal article" date="2020" name="G3 (Bethesda)">
        <title>High-Quality Assemblies for Three Invasive Social Wasps from the &lt;i&gt;Vespula&lt;/i&gt; Genus.</title>
        <authorList>
            <person name="Harrop T.W.R."/>
            <person name="Guhlin J."/>
            <person name="McLaughlin G.M."/>
            <person name="Permina E."/>
            <person name="Stockwell P."/>
            <person name="Gilligan J."/>
            <person name="Le Lec M.F."/>
            <person name="Gruber M.A.M."/>
            <person name="Quinn O."/>
            <person name="Lovegrove M."/>
            <person name="Duncan E.J."/>
            <person name="Remnant E.J."/>
            <person name="Van Eeckhoven J."/>
            <person name="Graham B."/>
            <person name="Knapp R.A."/>
            <person name="Langford K.W."/>
            <person name="Kronenberg Z."/>
            <person name="Press M.O."/>
            <person name="Eacker S.M."/>
            <person name="Wilson-Rankin E.E."/>
            <person name="Purcell J."/>
            <person name="Lester P.J."/>
            <person name="Dearden P.K."/>
        </authorList>
    </citation>
    <scope>NUCLEOTIDE SEQUENCE</scope>
    <source>
        <strain evidence="2">Marl-1</strain>
    </source>
</reference>
<evidence type="ECO:0000256" key="1">
    <source>
        <dbReference type="SAM" id="MobiDB-lite"/>
    </source>
</evidence>
<dbReference type="AlphaFoldDB" id="A0A834NI83"/>
<name>A0A834NI83_VESVU</name>
<evidence type="ECO:0000313" key="2">
    <source>
        <dbReference type="EMBL" id="KAF7408408.1"/>
    </source>
</evidence>
<dbReference type="Proteomes" id="UP000614350">
    <property type="component" value="Unassembled WGS sequence"/>
</dbReference>
<gene>
    <name evidence="2" type="ORF">HZH66_002945</name>
</gene>
<feature type="compositionally biased region" description="Basic and acidic residues" evidence="1">
    <location>
        <begin position="33"/>
        <end position="42"/>
    </location>
</feature>
<dbReference type="EMBL" id="JACSEA010000002">
    <property type="protein sequence ID" value="KAF7408408.1"/>
    <property type="molecule type" value="Genomic_DNA"/>
</dbReference>
<accession>A0A834NI83</accession>
<protein>
    <submittedName>
        <fullName evidence="2">Uncharacterized protein</fullName>
    </submittedName>
</protein>
<sequence>MKFDGTMALAAKVSCKERLLIELARESTSITDIPKREGRGCSERGGGGEEGEIGRIGTRNVYSLIHRKSFTPAAYRVARGSNIAGAQPSSFSSPWA</sequence>